<comment type="caution">
    <text evidence="1">The sequence shown here is derived from an EMBL/GenBank/DDBJ whole genome shotgun (WGS) entry which is preliminary data.</text>
</comment>
<proteinExistence type="predicted"/>
<dbReference type="EMBL" id="JBGNUJ010000006">
    <property type="protein sequence ID" value="KAL3958186.1"/>
    <property type="molecule type" value="Genomic_DNA"/>
</dbReference>
<feature type="non-terminal residue" evidence="1">
    <location>
        <position position="232"/>
    </location>
</feature>
<name>A0ACC4DP82_PURLI</name>
<gene>
    <name evidence="1" type="ORF">ACCO45_006348</name>
</gene>
<keyword evidence="2" id="KW-1185">Reference proteome</keyword>
<dbReference type="Proteomes" id="UP001638806">
    <property type="component" value="Unassembled WGS sequence"/>
</dbReference>
<protein>
    <submittedName>
        <fullName evidence="1">Uncharacterized protein</fullName>
    </submittedName>
</protein>
<reference evidence="1" key="1">
    <citation type="submission" date="2024-12" db="EMBL/GenBank/DDBJ databases">
        <title>Comparative genomics and development of molecular markers within Purpureocillium lilacinum and among Purpureocillium species.</title>
        <authorList>
            <person name="Yeh Z.-Y."/>
            <person name="Ni N.-T."/>
            <person name="Lo P.-H."/>
            <person name="Mushyakhwo K."/>
            <person name="Lin C.-F."/>
            <person name="Nai Y.-S."/>
        </authorList>
    </citation>
    <scope>NUCLEOTIDE SEQUENCE</scope>
    <source>
        <strain evidence="1">NCHU-NPUST-175</strain>
    </source>
</reference>
<sequence>MRNHEWLIRKQLDWGGPGQTSISYPAHQPAYSEQNVPQEQDALLLHGPRQQYKIHRNYPVPQLADDNEVLVKAVVIGLNPIDWKAPDYNFGIPDFPFISGRELSGTICRVSPAGSSVSVGDRVIAISTDYRDYRKSAYQNYVVALDYNVVRVPRGVSLDEAASIGVAFVTSALALGICLGIDFSHVVEGPDLFRLVRSVGAADIPGDVSCETLSSLDEHERAQPGDWLAIWG</sequence>
<accession>A0ACC4DP82</accession>
<evidence type="ECO:0000313" key="1">
    <source>
        <dbReference type="EMBL" id="KAL3958186.1"/>
    </source>
</evidence>
<organism evidence="1 2">
    <name type="scientific">Purpureocillium lilacinum</name>
    <name type="common">Paecilomyces lilacinus</name>
    <dbReference type="NCBI Taxonomy" id="33203"/>
    <lineage>
        <taxon>Eukaryota</taxon>
        <taxon>Fungi</taxon>
        <taxon>Dikarya</taxon>
        <taxon>Ascomycota</taxon>
        <taxon>Pezizomycotina</taxon>
        <taxon>Sordariomycetes</taxon>
        <taxon>Hypocreomycetidae</taxon>
        <taxon>Hypocreales</taxon>
        <taxon>Ophiocordycipitaceae</taxon>
        <taxon>Purpureocillium</taxon>
    </lineage>
</organism>
<evidence type="ECO:0000313" key="2">
    <source>
        <dbReference type="Proteomes" id="UP001638806"/>
    </source>
</evidence>